<dbReference type="GO" id="GO:0005524">
    <property type="term" value="F:ATP binding"/>
    <property type="evidence" value="ECO:0007669"/>
    <property type="project" value="UniProtKB-KW"/>
</dbReference>
<dbReference type="Proteomes" id="UP000268192">
    <property type="component" value="Chromosome"/>
</dbReference>
<evidence type="ECO:0000313" key="6">
    <source>
        <dbReference type="EMBL" id="AZN71136.1"/>
    </source>
</evidence>
<keyword evidence="3" id="KW-0547">Nucleotide-binding</keyword>
<sequence>MADEPAAVLIDGVSVTYAASDKAAVGPVDLVIRPGERWLLLGASGSGKSSLLNALTGLIPHAIAAERSGEVRLLGEDVAARTPAGWSSTVARLFQKVEQTLCGMTVADEIAFALENQGVAVAEIATRTDSAMGSLGLPQEWRDRRTSRLSGGERQLVAIAAIMAQGAPILVADEPTAHLAPEAARRLERLLRDVPPDGAALVVDHRLDDLIPLIDRVAVLGDDGRIVATGCPRKVFRDHGQTFDLLGIWRPIGSRLADRLMALGPETDPQPLTLAEALQAMDRLPLTLLDRARATLVDFIAPRIAQAGAVGATVARLQNASCAPLFAKPVLQKVTLSIAAGEVVAILGANGAGKSTLAASLAGLLRLKAGRRDGAMGGISFQNPDSQFIAGSVGEELAAALEAAGARAEAADVAALAERWRLVTLLDRHPMQLSEGQKRRLSLALLMAGDRFPLIVLDEPTGGLDAAGTEALMDEVDRLRDSERAVAIVTHDMDFALATAPRWIVVGEGRILVDGPAGELMRDRALMKRAGLAPPHLLQALDWLEKEPVPAC</sequence>
<name>A0A3Q8XMP0_9HYPH</name>
<gene>
    <name evidence="6" type="ORF">D5400_07495</name>
</gene>
<feature type="domain" description="ABC transporter" evidence="5">
    <location>
        <begin position="315"/>
        <end position="533"/>
    </location>
</feature>
<dbReference type="InterPro" id="IPR003439">
    <property type="entry name" value="ABC_transporter-like_ATP-bd"/>
</dbReference>
<dbReference type="Gene3D" id="3.40.50.300">
    <property type="entry name" value="P-loop containing nucleotide triphosphate hydrolases"/>
    <property type="match status" value="2"/>
</dbReference>
<dbReference type="SUPFAM" id="SSF52540">
    <property type="entry name" value="P-loop containing nucleoside triphosphate hydrolases"/>
    <property type="match status" value="2"/>
</dbReference>
<dbReference type="PROSITE" id="PS00211">
    <property type="entry name" value="ABC_TRANSPORTER_1"/>
    <property type="match status" value="1"/>
</dbReference>
<dbReference type="AlphaFoldDB" id="A0A3Q8XMP0"/>
<dbReference type="CDD" id="cd03225">
    <property type="entry name" value="ABC_cobalt_CbiO_domain1"/>
    <property type="match status" value="2"/>
</dbReference>
<dbReference type="GO" id="GO:0042626">
    <property type="term" value="F:ATPase-coupled transmembrane transporter activity"/>
    <property type="evidence" value="ECO:0007669"/>
    <property type="project" value="TreeGrafter"/>
</dbReference>
<protein>
    <submittedName>
        <fullName evidence="6">ATP-binding cassette domain-containing protein</fullName>
    </submittedName>
</protein>
<dbReference type="InterPro" id="IPR027417">
    <property type="entry name" value="P-loop_NTPase"/>
</dbReference>
<organism evidence="6 7">
    <name type="scientific">Georhizobium profundi</name>
    <dbReference type="NCBI Taxonomy" id="2341112"/>
    <lineage>
        <taxon>Bacteria</taxon>
        <taxon>Pseudomonadati</taxon>
        <taxon>Pseudomonadota</taxon>
        <taxon>Alphaproteobacteria</taxon>
        <taxon>Hyphomicrobiales</taxon>
        <taxon>Rhizobiaceae</taxon>
        <taxon>Georhizobium</taxon>
    </lineage>
</organism>
<dbReference type="EMBL" id="CP032509">
    <property type="protein sequence ID" value="AZN71136.1"/>
    <property type="molecule type" value="Genomic_DNA"/>
</dbReference>
<evidence type="ECO:0000256" key="2">
    <source>
        <dbReference type="ARBA" id="ARBA00022448"/>
    </source>
</evidence>
<feature type="domain" description="ABC transporter" evidence="5">
    <location>
        <begin position="10"/>
        <end position="248"/>
    </location>
</feature>
<dbReference type="InterPro" id="IPR015856">
    <property type="entry name" value="ABC_transpr_CbiO/EcfA_su"/>
</dbReference>
<dbReference type="InterPro" id="IPR050095">
    <property type="entry name" value="ECF_ABC_transporter_ATP-bd"/>
</dbReference>
<evidence type="ECO:0000313" key="7">
    <source>
        <dbReference type="Proteomes" id="UP000268192"/>
    </source>
</evidence>
<evidence type="ECO:0000256" key="1">
    <source>
        <dbReference type="ARBA" id="ARBA00005417"/>
    </source>
</evidence>
<proteinExistence type="inferred from homology"/>
<dbReference type="InterPro" id="IPR017871">
    <property type="entry name" value="ABC_transporter-like_CS"/>
</dbReference>
<evidence type="ECO:0000259" key="5">
    <source>
        <dbReference type="PROSITE" id="PS50893"/>
    </source>
</evidence>
<dbReference type="Pfam" id="PF00005">
    <property type="entry name" value="ABC_tran"/>
    <property type="match status" value="2"/>
</dbReference>
<dbReference type="KEGG" id="abaw:D5400_07495"/>
<reference evidence="6 7" key="1">
    <citation type="submission" date="2018-09" db="EMBL/GenBank/DDBJ databases">
        <title>Marinorhizobium profundi gen. nov., sp. nov., isolated from a deep-sea sediment sample from the New Britain Trench and proposal of Marinorhizobiaceae fam. nov. in the order Rhizobiales of the class Alphaproteobacteria.</title>
        <authorList>
            <person name="Cao J."/>
        </authorList>
    </citation>
    <scope>NUCLEOTIDE SEQUENCE [LARGE SCALE GENOMIC DNA]</scope>
    <source>
        <strain evidence="6 7">WS11</strain>
    </source>
</reference>
<evidence type="ECO:0000256" key="3">
    <source>
        <dbReference type="ARBA" id="ARBA00022741"/>
    </source>
</evidence>
<keyword evidence="2" id="KW-0813">Transport</keyword>
<dbReference type="RefSeq" id="WP_126009110.1">
    <property type="nucleotide sequence ID" value="NZ_CP032509.1"/>
</dbReference>
<dbReference type="PANTHER" id="PTHR43553">
    <property type="entry name" value="HEAVY METAL TRANSPORTER"/>
    <property type="match status" value="1"/>
</dbReference>
<dbReference type="PROSITE" id="PS50893">
    <property type="entry name" value="ABC_TRANSPORTER_2"/>
    <property type="match status" value="2"/>
</dbReference>
<dbReference type="GO" id="GO:0043190">
    <property type="term" value="C:ATP-binding cassette (ABC) transporter complex"/>
    <property type="evidence" value="ECO:0007669"/>
    <property type="project" value="TreeGrafter"/>
</dbReference>
<keyword evidence="7" id="KW-1185">Reference proteome</keyword>
<dbReference type="GO" id="GO:0016887">
    <property type="term" value="F:ATP hydrolysis activity"/>
    <property type="evidence" value="ECO:0007669"/>
    <property type="project" value="InterPro"/>
</dbReference>
<dbReference type="SMART" id="SM00382">
    <property type="entry name" value="AAA"/>
    <property type="match status" value="2"/>
</dbReference>
<evidence type="ECO:0000256" key="4">
    <source>
        <dbReference type="ARBA" id="ARBA00022840"/>
    </source>
</evidence>
<dbReference type="OrthoDB" id="9782163at2"/>
<accession>A0A3Q8XMP0</accession>
<dbReference type="InterPro" id="IPR003593">
    <property type="entry name" value="AAA+_ATPase"/>
</dbReference>
<keyword evidence="4 6" id="KW-0067">ATP-binding</keyword>
<comment type="similarity">
    <text evidence="1">Belongs to the ABC transporter superfamily.</text>
</comment>